<dbReference type="GO" id="GO:0061024">
    <property type="term" value="P:membrane organization"/>
    <property type="evidence" value="ECO:0007669"/>
    <property type="project" value="TreeGrafter"/>
</dbReference>
<feature type="transmembrane region" description="Helical" evidence="7">
    <location>
        <begin position="56"/>
        <end position="74"/>
    </location>
</feature>
<comment type="subcellular location">
    <subcellularLocation>
        <location evidence="1">Membrane</location>
        <topology evidence="1">Multi-pass membrane protein</topology>
    </subcellularLocation>
</comment>
<evidence type="ECO:0000256" key="1">
    <source>
        <dbReference type="ARBA" id="ARBA00004141"/>
    </source>
</evidence>
<evidence type="ECO:0000256" key="3">
    <source>
        <dbReference type="ARBA" id="ARBA00022692"/>
    </source>
</evidence>
<feature type="transmembrane region" description="Helical" evidence="7">
    <location>
        <begin position="101"/>
        <end position="127"/>
    </location>
</feature>
<protein>
    <recommendedName>
        <fullName evidence="10">Endoplasmic reticulum protein</fullName>
    </recommendedName>
</protein>
<evidence type="ECO:0008006" key="10">
    <source>
        <dbReference type="Google" id="ProtNLM"/>
    </source>
</evidence>
<evidence type="ECO:0000313" key="8">
    <source>
        <dbReference type="EMBL" id="OXV06445.1"/>
    </source>
</evidence>
<dbReference type="PANTHER" id="PTHR12703:SF4">
    <property type="entry name" value="TRANSMEMBRANE PROTEIN 33"/>
    <property type="match status" value="1"/>
</dbReference>
<keyword evidence="9" id="KW-1185">Reference proteome</keyword>
<dbReference type="Pfam" id="PF03661">
    <property type="entry name" value="TMEM33_Pom33"/>
    <property type="match status" value="1"/>
</dbReference>
<gene>
    <name evidence="8" type="ORF">Egran_05785</name>
</gene>
<evidence type="ECO:0000256" key="4">
    <source>
        <dbReference type="ARBA" id="ARBA00022989"/>
    </source>
</evidence>
<keyword evidence="4 7" id="KW-1133">Transmembrane helix</keyword>
<proteinExistence type="inferred from homology"/>
<feature type="transmembrane region" description="Helical" evidence="7">
    <location>
        <begin position="24"/>
        <end position="50"/>
    </location>
</feature>
<evidence type="ECO:0000313" key="9">
    <source>
        <dbReference type="Proteomes" id="UP000243515"/>
    </source>
</evidence>
<accession>A0A232LQK1</accession>
<evidence type="ECO:0000256" key="5">
    <source>
        <dbReference type="ARBA" id="ARBA00023136"/>
    </source>
</evidence>
<dbReference type="OrthoDB" id="5581259at2759"/>
<dbReference type="InterPro" id="IPR005344">
    <property type="entry name" value="TMEM33/Pom33"/>
</dbReference>
<evidence type="ECO:0000256" key="2">
    <source>
        <dbReference type="ARBA" id="ARBA00007322"/>
    </source>
</evidence>
<comment type="similarity">
    <text evidence="2">Belongs to the PER33/POM33 family.</text>
</comment>
<reference evidence="8 9" key="1">
    <citation type="journal article" date="2015" name="Environ. Microbiol.">
        <title>Metagenome sequence of Elaphomyces granulatus from sporocarp tissue reveals Ascomycota ectomycorrhizal fingerprints of genome expansion and a Proteobacteria-rich microbiome.</title>
        <authorList>
            <person name="Quandt C.A."/>
            <person name="Kohler A."/>
            <person name="Hesse C.N."/>
            <person name="Sharpton T.J."/>
            <person name="Martin F."/>
            <person name="Spatafora J.W."/>
        </authorList>
    </citation>
    <scope>NUCLEOTIDE SEQUENCE [LARGE SCALE GENOMIC DNA]</scope>
    <source>
        <strain evidence="8 9">OSC145934</strain>
    </source>
</reference>
<dbReference type="GO" id="GO:0071786">
    <property type="term" value="P:endoplasmic reticulum tubular network organization"/>
    <property type="evidence" value="ECO:0007669"/>
    <property type="project" value="TreeGrafter"/>
</dbReference>
<name>A0A232LQK1_9EURO</name>
<dbReference type="PANTHER" id="PTHR12703">
    <property type="entry name" value="TRANSMEMBRANE PROTEIN 33"/>
    <property type="match status" value="1"/>
</dbReference>
<dbReference type="GO" id="GO:0016020">
    <property type="term" value="C:membrane"/>
    <property type="evidence" value="ECO:0007669"/>
    <property type="project" value="UniProtKB-SubCell"/>
</dbReference>
<evidence type="ECO:0000256" key="6">
    <source>
        <dbReference type="SAM" id="MobiDB-lite"/>
    </source>
</evidence>
<evidence type="ECO:0000256" key="7">
    <source>
        <dbReference type="SAM" id="Phobius"/>
    </source>
</evidence>
<dbReference type="EMBL" id="NPHW01005739">
    <property type="protein sequence ID" value="OXV06445.1"/>
    <property type="molecule type" value="Genomic_DNA"/>
</dbReference>
<dbReference type="Proteomes" id="UP000243515">
    <property type="component" value="Unassembled WGS sequence"/>
</dbReference>
<organism evidence="8 9">
    <name type="scientific">Elaphomyces granulatus</name>
    <dbReference type="NCBI Taxonomy" id="519963"/>
    <lineage>
        <taxon>Eukaryota</taxon>
        <taxon>Fungi</taxon>
        <taxon>Dikarya</taxon>
        <taxon>Ascomycota</taxon>
        <taxon>Pezizomycotina</taxon>
        <taxon>Eurotiomycetes</taxon>
        <taxon>Eurotiomycetidae</taxon>
        <taxon>Eurotiales</taxon>
        <taxon>Elaphomycetaceae</taxon>
        <taxon>Elaphomyces</taxon>
    </lineage>
</organism>
<sequence length="289" mass="32459">MAPLPSAALPLGERLKALAQTLQFVWFVGHLTLLLSVLRYFLSYITFNYYSSWAQISYRVAFLAAAATYGIVVYKQHIVRGNLAANVPTILKLASDENVQYLGMAFVWLFSRQIPLALLPFSVYSIFHVATYTRTNLIPTLQSPKPDASSTASPNASKQNARQSPVTESIKEFVKQYHDSGMGLVAYLELALLFRVIFSALTFSRGSWVLLLVYLAFFRARYSQSLFVQRAVAHAGAWVDTVISHQNTPPPIRQAWETFKGVVRQSYEVTDARRYVAGYYPSPVGKKPQ</sequence>
<keyword evidence="3 7" id="KW-0812">Transmembrane</keyword>
<comment type="caution">
    <text evidence="8">The sequence shown here is derived from an EMBL/GenBank/DDBJ whole genome shotgun (WGS) entry which is preliminary data.</text>
</comment>
<keyword evidence="5 7" id="KW-0472">Membrane</keyword>
<dbReference type="GO" id="GO:0005783">
    <property type="term" value="C:endoplasmic reticulum"/>
    <property type="evidence" value="ECO:0007669"/>
    <property type="project" value="TreeGrafter"/>
</dbReference>
<dbReference type="InterPro" id="IPR051645">
    <property type="entry name" value="PER33/POM33_regulator"/>
</dbReference>
<feature type="region of interest" description="Disordered" evidence="6">
    <location>
        <begin position="143"/>
        <end position="164"/>
    </location>
</feature>
<feature type="transmembrane region" description="Helical" evidence="7">
    <location>
        <begin position="192"/>
        <end position="217"/>
    </location>
</feature>
<dbReference type="AlphaFoldDB" id="A0A232LQK1"/>